<name>A0ABU8DR65_9ACTN</name>
<dbReference type="InterPro" id="IPR036390">
    <property type="entry name" value="WH_DNA-bd_sf"/>
</dbReference>
<evidence type="ECO:0000256" key="3">
    <source>
        <dbReference type="ARBA" id="ARBA00023125"/>
    </source>
</evidence>
<dbReference type="InterPro" id="IPR000847">
    <property type="entry name" value="LysR_HTH_N"/>
</dbReference>
<evidence type="ECO:0000256" key="5">
    <source>
        <dbReference type="SAM" id="MobiDB-lite"/>
    </source>
</evidence>
<dbReference type="Pfam" id="PF00126">
    <property type="entry name" value="HTH_1"/>
    <property type="match status" value="1"/>
</dbReference>
<protein>
    <submittedName>
        <fullName evidence="7">LysR family transcriptional regulator</fullName>
    </submittedName>
</protein>
<dbReference type="SUPFAM" id="SSF46785">
    <property type="entry name" value="Winged helix' DNA-binding domain"/>
    <property type="match status" value="1"/>
</dbReference>
<sequence length="321" mass="33993">MVPHFSLRQLAYLVAVAEAGSMTSAAEAQHVSQAAISTGITDLERHLGVQLLVRRPGHGVSLTEAGAGVVADARRALAAAADVQVRARAPHADLRGPVTLGCYRTMAPHHIPALHQDLQRLHPALELSTVEGGQEELRRALTTGACDVLLTYEAGLGPGLHTETLVRPSPYVLLAADHPLAGRPTIRITELADDTLVQYSPGPGPLGGLHVMHEAGVLPRRVVESTEIEVVRSLVARGVGYAILLQVWPTPLSIEGLPLAAVHLESGVPDHAVVLARLPDRQLGRRAQAVVELLRSAVPARFNPTPGSSTRPPVPEDPEHG</sequence>
<dbReference type="EMBL" id="JBAPLU010000004">
    <property type="protein sequence ID" value="MEI4271138.1"/>
    <property type="molecule type" value="Genomic_DNA"/>
</dbReference>
<dbReference type="PRINTS" id="PR00039">
    <property type="entry name" value="HTHLYSR"/>
</dbReference>
<keyword evidence="4" id="KW-0804">Transcription</keyword>
<evidence type="ECO:0000256" key="1">
    <source>
        <dbReference type="ARBA" id="ARBA00009437"/>
    </source>
</evidence>
<feature type="domain" description="HTH lysR-type" evidence="6">
    <location>
        <begin position="5"/>
        <end position="63"/>
    </location>
</feature>
<evidence type="ECO:0000256" key="2">
    <source>
        <dbReference type="ARBA" id="ARBA00023015"/>
    </source>
</evidence>
<dbReference type="Gene3D" id="3.40.190.10">
    <property type="entry name" value="Periplasmic binding protein-like II"/>
    <property type="match status" value="2"/>
</dbReference>
<gene>
    <name evidence="7" type="ORF">TEK04_05345</name>
</gene>
<dbReference type="PANTHER" id="PTHR30346">
    <property type="entry name" value="TRANSCRIPTIONAL DUAL REGULATOR HCAR-RELATED"/>
    <property type="match status" value="1"/>
</dbReference>
<proteinExistence type="inferred from homology"/>
<dbReference type="SUPFAM" id="SSF53850">
    <property type="entry name" value="Periplasmic binding protein-like II"/>
    <property type="match status" value="1"/>
</dbReference>
<keyword evidence="3" id="KW-0238">DNA-binding</keyword>
<organism evidence="7 8">
    <name type="scientific">Klenkia sesuvii</name>
    <dbReference type="NCBI Taxonomy" id="3103137"/>
    <lineage>
        <taxon>Bacteria</taxon>
        <taxon>Bacillati</taxon>
        <taxon>Actinomycetota</taxon>
        <taxon>Actinomycetes</taxon>
        <taxon>Geodermatophilales</taxon>
        <taxon>Geodermatophilaceae</taxon>
        <taxon>Klenkia</taxon>
    </lineage>
</organism>
<keyword evidence="8" id="KW-1185">Reference proteome</keyword>
<reference evidence="7 8" key="1">
    <citation type="submission" date="2024-03" db="EMBL/GenBank/DDBJ databases">
        <title>Draft genome sequence of Klenkia sp. LSe6-5.</title>
        <authorList>
            <person name="Duangmal K."/>
            <person name="Chantavorakit T."/>
        </authorList>
    </citation>
    <scope>NUCLEOTIDE SEQUENCE [LARGE SCALE GENOMIC DNA]</scope>
    <source>
        <strain evidence="7 8">LSe6-5</strain>
    </source>
</reference>
<dbReference type="PROSITE" id="PS50931">
    <property type="entry name" value="HTH_LYSR"/>
    <property type="match status" value="1"/>
</dbReference>
<keyword evidence="2" id="KW-0805">Transcription regulation</keyword>
<evidence type="ECO:0000259" key="6">
    <source>
        <dbReference type="PROSITE" id="PS50931"/>
    </source>
</evidence>
<dbReference type="RefSeq" id="WP_336403283.1">
    <property type="nucleotide sequence ID" value="NZ_JBAPLU010000004.1"/>
</dbReference>
<evidence type="ECO:0000313" key="8">
    <source>
        <dbReference type="Proteomes" id="UP001361570"/>
    </source>
</evidence>
<dbReference type="InterPro" id="IPR005119">
    <property type="entry name" value="LysR_subst-bd"/>
</dbReference>
<evidence type="ECO:0000256" key="4">
    <source>
        <dbReference type="ARBA" id="ARBA00023163"/>
    </source>
</evidence>
<evidence type="ECO:0000313" key="7">
    <source>
        <dbReference type="EMBL" id="MEI4271138.1"/>
    </source>
</evidence>
<dbReference type="Gene3D" id="1.10.10.10">
    <property type="entry name" value="Winged helix-like DNA-binding domain superfamily/Winged helix DNA-binding domain"/>
    <property type="match status" value="1"/>
</dbReference>
<comment type="caution">
    <text evidence="7">The sequence shown here is derived from an EMBL/GenBank/DDBJ whole genome shotgun (WGS) entry which is preliminary data.</text>
</comment>
<dbReference type="InterPro" id="IPR036388">
    <property type="entry name" value="WH-like_DNA-bd_sf"/>
</dbReference>
<comment type="similarity">
    <text evidence="1">Belongs to the LysR transcriptional regulatory family.</text>
</comment>
<accession>A0ABU8DR65</accession>
<dbReference type="Proteomes" id="UP001361570">
    <property type="component" value="Unassembled WGS sequence"/>
</dbReference>
<feature type="region of interest" description="Disordered" evidence="5">
    <location>
        <begin position="301"/>
        <end position="321"/>
    </location>
</feature>
<dbReference type="Pfam" id="PF03466">
    <property type="entry name" value="LysR_substrate"/>
    <property type="match status" value="1"/>
</dbReference>
<dbReference type="PANTHER" id="PTHR30346:SF0">
    <property type="entry name" value="HCA OPERON TRANSCRIPTIONAL ACTIVATOR HCAR"/>
    <property type="match status" value="1"/>
</dbReference>